<keyword evidence="4" id="KW-1185">Reference proteome</keyword>
<comment type="caution">
    <text evidence="3">The sequence shown here is derived from an EMBL/GenBank/DDBJ whole genome shotgun (WGS) entry which is preliminary data.</text>
</comment>
<dbReference type="Gene3D" id="3.40.50.2000">
    <property type="entry name" value="Glycogen Phosphorylase B"/>
    <property type="match status" value="2"/>
</dbReference>
<name>A0AAN8JWY7_PATCE</name>
<dbReference type="CDD" id="cd03801">
    <property type="entry name" value="GT4_PimA-like"/>
    <property type="match status" value="1"/>
</dbReference>
<protein>
    <recommendedName>
        <fullName evidence="2">Glycosyl transferase family 1 domain-containing protein</fullName>
    </recommendedName>
</protein>
<dbReference type="GO" id="GO:0016757">
    <property type="term" value="F:glycosyltransferase activity"/>
    <property type="evidence" value="ECO:0007669"/>
    <property type="project" value="UniProtKB-KW"/>
</dbReference>
<dbReference type="InterPro" id="IPR052622">
    <property type="entry name" value="Glycosyltransferase_G1"/>
</dbReference>
<evidence type="ECO:0000259" key="2">
    <source>
        <dbReference type="Pfam" id="PF00534"/>
    </source>
</evidence>
<dbReference type="AlphaFoldDB" id="A0AAN8JWY7"/>
<dbReference type="PANTHER" id="PTHR46660:SF2">
    <property type="entry name" value="GLYCOSYLTRANSFERASE 1 DOMAIN-CONTAINING PROTEIN 1"/>
    <property type="match status" value="1"/>
</dbReference>
<feature type="domain" description="Glycosyl transferase family 1" evidence="2">
    <location>
        <begin position="165"/>
        <end position="321"/>
    </location>
</feature>
<organism evidence="3 4">
    <name type="scientific">Patella caerulea</name>
    <name type="common">Rayed Mediterranean limpet</name>
    <dbReference type="NCBI Taxonomy" id="87958"/>
    <lineage>
        <taxon>Eukaryota</taxon>
        <taxon>Metazoa</taxon>
        <taxon>Spiralia</taxon>
        <taxon>Lophotrochozoa</taxon>
        <taxon>Mollusca</taxon>
        <taxon>Gastropoda</taxon>
        <taxon>Patellogastropoda</taxon>
        <taxon>Patelloidea</taxon>
        <taxon>Patellidae</taxon>
        <taxon>Patella</taxon>
    </lineage>
</organism>
<accession>A0AAN8JWY7</accession>
<evidence type="ECO:0000313" key="3">
    <source>
        <dbReference type="EMBL" id="KAK6184495.1"/>
    </source>
</evidence>
<reference evidence="3 4" key="1">
    <citation type="submission" date="2024-01" db="EMBL/GenBank/DDBJ databases">
        <title>The genome of the rayed Mediterranean limpet Patella caerulea (Linnaeus, 1758).</title>
        <authorList>
            <person name="Anh-Thu Weber A."/>
            <person name="Halstead-Nussloch G."/>
        </authorList>
    </citation>
    <scope>NUCLEOTIDE SEQUENCE [LARGE SCALE GENOMIC DNA]</scope>
    <source>
        <strain evidence="3">AATW-2023a</strain>
        <tissue evidence="3">Whole specimen</tissue>
    </source>
</reference>
<dbReference type="PANTHER" id="PTHR46660">
    <property type="match status" value="1"/>
</dbReference>
<dbReference type="SUPFAM" id="SSF53756">
    <property type="entry name" value="UDP-Glycosyltransferase/glycogen phosphorylase"/>
    <property type="match status" value="1"/>
</dbReference>
<gene>
    <name evidence="3" type="ORF">SNE40_006961</name>
</gene>
<evidence type="ECO:0000256" key="1">
    <source>
        <dbReference type="ARBA" id="ARBA00022676"/>
    </source>
</evidence>
<sequence>MLSSLMLLSSLGRESGNSSTANRIHQYLLNNNFACHVRDPKSFTSSSELRGYIKTHKITCLLGIHLYKAGVLLKDCSIPYIIIIGGTDVNKYHTDIKALDVMTHAADNARYLVVFGESLRKRIHYLWPNIGSETIVQIKQAVITKPSKFNLSSYLKSKELIDENRDLHEVKYFVWVGGIRTVKDPLYLVQVMSHWHQEDDNIYFILIGPKLEDEYYVEFLSSIKGLEGICYIPGLPSEDTHAAIKQACVYVNSSKSEGMSLAILEAMQLGTPVIGRNIPGNTDIIQHNITGLLYDTPQDFIREAKLLTSSNHKYQLLKETALRHVTEVHSAEKEEDLYLNLIRSCVHDKLPVT</sequence>
<proteinExistence type="predicted"/>
<dbReference type="EMBL" id="JAZGQO010000006">
    <property type="protein sequence ID" value="KAK6184495.1"/>
    <property type="molecule type" value="Genomic_DNA"/>
</dbReference>
<keyword evidence="1" id="KW-0328">Glycosyltransferase</keyword>
<dbReference type="Pfam" id="PF00534">
    <property type="entry name" value="Glycos_transf_1"/>
    <property type="match status" value="1"/>
</dbReference>
<dbReference type="InterPro" id="IPR001296">
    <property type="entry name" value="Glyco_trans_1"/>
</dbReference>
<keyword evidence="1" id="KW-0808">Transferase</keyword>
<evidence type="ECO:0000313" key="4">
    <source>
        <dbReference type="Proteomes" id="UP001347796"/>
    </source>
</evidence>
<dbReference type="Proteomes" id="UP001347796">
    <property type="component" value="Unassembled WGS sequence"/>
</dbReference>